<dbReference type="Proteomes" id="UP000193642">
    <property type="component" value="Unassembled WGS sequence"/>
</dbReference>
<gene>
    <name evidence="2" type="ORF">BCR33DRAFT_139391</name>
</gene>
<sequence>MGVGASWGTSANKNLQPRVTSNSSITASLDSLPSTTKPVLLFRLDSIDQLSLPETQPVTINMTLTLANTTTITIPPITVTSTEHPIPIDFECSFHLPQEHPSPPLDITIRVAPVMSLGTEIKRASPLVSTSSRSIALPNIFKTKAGSGTSAKNSKAGLPLGGLSTRGVLIDNVKRFAEVDCPRRVGERSWTAEFGEGRVGMRVHVKGVSILMSERRAIFLKPSVKQHMVLIQSYCMNLYL</sequence>
<reference evidence="2 3" key="1">
    <citation type="submission" date="2016-07" db="EMBL/GenBank/DDBJ databases">
        <title>Pervasive Adenine N6-methylation of Active Genes in Fungi.</title>
        <authorList>
            <consortium name="DOE Joint Genome Institute"/>
            <person name="Mondo S.J."/>
            <person name="Dannebaum R.O."/>
            <person name="Kuo R.C."/>
            <person name="Labutti K."/>
            <person name="Haridas S."/>
            <person name="Kuo A."/>
            <person name="Salamov A."/>
            <person name="Ahrendt S.R."/>
            <person name="Lipzen A."/>
            <person name="Sullivan W."/>
            <person name="Andreopoulos W.B."/>
            <person name="Clum A."/>
            <person name="Lindquist E."/>
            <person name="Daum C."/>
            <person name="Ramamoorthy G.K."/>
            <person name="Gryganskyi A."/>
            <person name="Culley D."/>
            <person name="Magnuson J.K."/>
            <person name="James T.Y."/>
            <person name="O'Malley M.A."/>
            <person name="Stajich J.E."/>
            <person name="Spatafora J.W."/>
            <person name="Visel A."/>
            <person name="Grigoriev I.V."/>
        </authorList>
    </citation>
    <scope>NUCLEOTIDE SEQUENCE [LARGE SCALE GENOMIC DNA]</scope>
    <source>
        <strain evidence="2 3">JEL800</strain>
    </source>
</reference>
<comment type="caution">
    <text evidence="2">The sequence shown here is derived from an EMBL/GenBank/DDBJ whole genome shotgun (WGS) entry which is preliminary data.</text>
</comment>
<dbReference type="AlphaFoldDB" id="A0A1Y2AKA1"/>
<dbReference type="OrthoDB" id="2123378at2759"/>
<proteinExistence type="predicted"/>
<organism evidence="2 3">
    <name type="scientific">Rhizoclosmatium globosum</name>
    <dbReference type="NCBI Taxonomy" id="329046"/>
    <lineage>
        <taxon>Eukaryota</taxon>
        <taxon>Fungi</taxon>
        <taxon>Fungi incertae sedis</taxon>
        <taxon>Chytridiomycota</taxon>
        <taxon>Chytridiomycota incertae sedis</taxon>
        <taxon>Chytridiomycetes</taxon>
        <taxon>Chytridiales</taxon>
        <taxon>Chytriomycetaceae</taxon>
        <taxon>Rhizoclosmatium</taxon>
    </lineage>
</organism>
<evidence type="ECO:0000313" key="2">
    <source>
        <dbReference type="EMBL" id="ORY22998.1"/>
    </source>
</evidence>
<evidence type="ECO:0000256" key="1">
    <source>
        <dbReference type="SAM" id="MobiDB-lite"/>
    </source>
</evidence>
<protein>
    <submittedName>
        <fullName evidence="2">Uncharacterized protein</fullName>
    </submittedName>
</protein>
<feature type="compositionally biased region" description="Polar residues" evidence="1">
    <location>
        <begin position="7"/>
        <end position="28"/>
    </location>
</feature>
<evidence type="ECO:0000313" key="3">
    <source>
        <dbReference type="Proteomes" id="UP000193642"/>
    </source>
</evidence>
<dbReference type="EMBL" id="MCGO01000167">
    <property type="protein sequence ID" value="ORY22998.1"/>
    <property type="molecule type" value="Genomic_DNA"/>
</dbReference>
<name>A0A1Y2AKA1_9FUNG</name>
<accession>A0A1Y2AKA1</accession>
<keyword evidence="3" id="KW-1185">Reference proteome</keyword>
<feature type="region of interest" description="Disordered" evidence="1">
    <location>
        <begin position="1"/>
        <end position="28"/>
    </location>
</feature>